<dbReference type="EMBL" id="VGJX01000987">
    <property type="protein sequence ID" value="MBM3276356.1"/>
    <property type="molecule type" value="Genomic_DNA"/>
</dbReference>
<dbReference type="PROSITE" id="PS51257">
    <property type="entry name" value="PROKAR_LIPOPROTEIN"/>
    <property type="match status" value="1"/>
</dbReference>
<gene>
    <name evidence="2" type="ORF">FJZ00_14475</name>
</gene>
<evidence type="ECO:0000256" key="1">
    <source>
        <dbReference type="SAM" id="MobiDB-lite"/>
    </source>
</evidence>
<feature type="compositionally biased region" description="Low complexity" evidence="1">
    <location>
        <begin position="178"/>
        <end position="191"/>
    </location>
</feature>
<dbReference type="Proteomes" id="UP000703893">
    <property type="component" value="Unassembled WGS sequence"/>
</dbReference>
<name>A0A937X5B5_9BACT</name>
<protein>
    <submittedName>
        <fullName evidence="2">Uncharacterized protein</fullName>
    </submittedName>
</protein>
<organism evidence="2 3">
    <name type="scientific">Candidatus Tanganyikabacteria bacterium</name>
    <dbReference type="NCBI Taxonomy" id="2961651"/>
    <lineage>
        <taxon>Bacteria</taxon>
        <taxon>Bacillati</taxon>
        <taxon>Candidatus Sericytochromatia</taxon>
        <taxon>Candidatus Tanganyikabacteria</taxon>
    </lineage>
</organism>
<proteinExistence type="predicted"/>
<accession>A0A937X5B5</accession>
<feature type="region of interest" description="Disordered" evidence="1">
    <location>
        <begin position="178"/>
        <end position="200"/>
    </location>
</feature>
<comment type="caution">
    <text evidence="2">The sequence shown here is derived from an EMBL/GenBank/DDBJ whole genome shotgun (WGS) entry which is preliminary data.</text>
</comment>
<evidence type="ECO:0000313" key="3">
    <source>
        <dbReference type="Proteomes" id="UP000703893"/>
    </source>
</evidence>
<reference evidence="2 3" key="1">
    <citation type="submission" date="2019-03" db="EMBL/GenBank/DDBJ databases">
        <title>Lake Tanganyika Metagenome-Assembled Genomes (MAGs).</title>
        <authorList>
            <person name="Tran P."/>
        </authorList>
    </citation>
    <scope>NUCLEOTIDE SEQUENCE [LARGE SCALE GENOMIC DNA]</scope>
    <source>
        <strain evidence="2">K_DeepCast_65m_m2_236</strain>
    </source>
</reference>
<sequence length="200" mass="20349">MKSLNALHRPAAALIAVFGLAVGCSLMPDRGEGTAPAGTAALSLVPDIRGGGIRTQALLTPYASSDINHLAIKLFRVVGAQEVAVLDAGGQQVAVDVPRASLGGSAVIGNLAFDTTYRVKAFAYATAGTANLISTTDSRSWVDVQVQRDDRPTLATVPVQLIDRVFSGEATASSIAVSSGSLSHSGSESLVAAPVPTPTP</sequence>
<dbReference type="AlphaFoldDB" id="A0A937X5B5"/>
<evidence type="ECO:0000313" key="2">
    <source>
        <dbReference type="EMBL" id="MBM3276356.1"/>
    </source>
</evidence>